<dbReference type="FunFam" id="3.30.559.10:FF:000008">
    <property type="entry name" value="Tryptamine hydroxycinnamoyl transferase"/>
    <property type="match status" value="1"/>
</dbReference>
<comment type="similarity">
    <text evidence="1">Belongs to the plant acyltransferase family.</text>
</comment>
<dbReference type="Gramene" id="PAN43353">
    <property type="protein sequence ID" value="PAN43353"/>
    <property type="gene ID" value="PAHAL_8G230200"/>
</dbReference>
<proteinExistence type="inferred from homology"/>
<protein>
    <submittedName>
        <fullName evidence="4">Uncharacterized protein</fullName>
    </submittedName>
</protein>
<keyword evidence="2" id="KW-0808">Transferase</keyword>
<accession>A0A2S3IFU5</accession>
<evidence type="ECO:0000256" key="1">
    <source>
        <dbReference type="ARBA" id="ARBA00009861"/>
    </source>
</evidence>
<evidence type="ECO:0000256" key="3">
    <source>
        <dbReference type="ARBA" id="ARBA00023315"/>
    </source>
</evidence>
<dbReference type="InterPro" id="IPR050317">
    <property type="entry name" value="Plant_Fungal_Acyltransferase"/>
</dbReference>
<dbReference type="Pfam" id="PF02458">
    <property type="entry name" value="Transferase"/>
    <property type="match status" value="1"/>
</dbReference>
<evidence type="ECO:0000256" key="2">
    <source>
        <dbReference type="ARBA" id="ARBA00022679"/>
    </source>
</evidence>
<organism evidence="4">
    <name type="scientific">Panicum hallii</name>
    <dbReference type="NCBI Taxonomy" id="206008"/>
    <lineage>
        <taxon>Eukaryota</taxon>
        <taxon>Viridiplantae</taxon>
        <taxon>Streptophyta</taxon>
        <taxon>Embryophyta</taxon>
        <taxon>Tracheophyta</taxon>
        <taxon>Spermatophyta</taxon>
        <taxon>Magnoliopsida</taxon>
        <taxon>Liliopsida</taxon>
        <taxon>Poales</taxon>
        <taxon>Poaceae</taxon>
        <taxon>PACMAD clade</taxon>
        <taxon>Panicoideae</taxon>
        <taxon>Panicodae</taxon>
        <taxon>Paniceae</taxon>
        <taxon>Panicinae</taxon>
        <taxon>Panicum</taxon>
        <taxon>Panicum sect. Panicum</taxon>
    </lineage>
</organism>
<dbReference type="GO" id="GO:0016747">
    <property type="term" value="F:acyltransferase activity, transferring groups other than amino-acyl groups"/>
    <property type="evidence" value="ECO:0007669"/>
    <property type="project" value="TreeGrafter"/>
</dbReference>
<name>A0A2S3IFU5_9POAL</name>
<gene>
    <name evidence="4" type="ORF">PAHAL_8G230200</name>
</gene>
<dbReference type="EMBL" id="CM008053">
    <property type="protein sequence ID" value="PAN43353.1"/>
    <property type="molecule type" value="Genomic_DNA"/>
</dbReference>
<dbReference type="InterPro" id="IPR023213">
    <property type="entry name" value="CAT-like_dom_sf"/>
</dbReference>
<dbReference type="Proteomes" id="UP000243499">
    <property type="component" value="Chromosome 8"/>
</dbReference>
<dbReference type="Gene3D" id="3.30.559.10">
    <property type="entry name" value="Chloramphenicol acetyltransferase-like domain"/>
    <property type="match status" value="2"/>
</dbReference>
<dbReference type="AlphaFoldDB" id="A0A2S3IFU5"/>
<keyword evidence="3" id="KW-0012">Acyltransferase</keyword>
<dbReference type="PANTHER" id="PTHR31642:SF184">
    <property type="entry name" value="SPERMIDINE HYDROXYCINNAMOYL TRANSFERASE"/>
    <property type="match status" value="1"/>
</dbReference>
<reference evidence="4" key="1">
    <citation type="submission" date="2018-04" db="EMBL/GenBank/DDBJ databases">
        <title>WGS assembly of Panicum hallii.</title>
        <authorList>
            <person name="Lovell J."/>
            <person name="Jenkins J."/>
            <person name="Lowry D."/>
            <person name="Mamidi S."/>
            <person name="Sreedasyam A."/>
            <person name="Weng X."/>
            <person name="Barry K."/>
            <person name="Bonette J."/>
            <person name="Campitelli B."/>
            <person name="Daum C."/>
            <person name="Gordon S."/>
            <person name="Gould B."/>
            <person name="Lipzen A."/>
            <person name="Macqueen A."/>
            <person name="Palacio-Mejia J."/>
            <person name="Plott C."/>
            <person name="Shakirov E."/>
            <person name="Shu S."/>
            <person name="Yoshinaga Y."/>
            <person name="Zane M."/>
            <person name="Rokhsar D."/>
            <person name="Grimwood J."/>
            <person name="Schmutz J."/>
            <person name="Juenger T."/>
        </authorList>
    </citation>
    <scope>NUCLEOTIDE SEQUENCE [LARGE SCALE GENOMIC DNA]</scope>
    <source>
        <strain evidence="4">FIL2</strain>
    </source>
</reference>
<evidence type="ECO:0000313" key="4">
    <source>
        <dbReference type="EMBL" id="PAN43353.1"/>
    </source>
</evidence>
<dbReference type="PANTHER" id="PTHR31642">
    <property type="entry name" value="TRICHOTHECENE 3-O-ACETYLTRANSFERASE"/>
    <property type="match status" value="1"/>
</dbReference>
<sequence>MKITVHSSKPVKPAYGPAEAPAPAAGAVLPLTVFDEVNHDEYVPGVFAFHPPAPPAAALEAGLARMLAEYREWAGRLVTLDAASGRRAIALNDAGARLVEAAADVPLAAAVMPLRVGPEAVRLHPSCEDGGGAAVEELMLLQVTRFPCGSFAVGYTMHHSVADGYATCSCLLAWGQAVRGAAFDPVPVHDRASLFVPRDPPLVEFEHRGAEFKPRAEKKEALDVDDDEVVVQTVHFSREFIARLKSEASPPAGERHRPYSAAQCVVAHLWRCVTVARGLGPHEVTRLHIAVNGRGRMPVPEGYTGNAVLWARPAATARELLGAPLRRAAGLVSRAVARVDGRYFRSFVDFASSGAVEREGLVRTAVSPELVARTNLEVDSVLGIPFYDLDFGTGRPFVFAPTYSTPQPVEGAAFLVPAPPGRGGVVAHVPLFRRNVDAFTSCCHSLAPPVPGARL</sequence>